<feature type="domain" description="AAA+ ATPase" evidence="18">
    <location>
        <begin position="1102"/>
        <end position="1579"/>
    </location>
</feature>
<reference evidence="19 20" key="1">
    <citation type="submission" date="2017-04" db="EMBL/GenBank/DDBJ databases">
        <title>Unexpected and diverse lifestyles within the genus Limnohabitans.</title>
        <authorList>
            <person name="Kasalicky V."/>
            <person name="Mehrshad M."/>
            <person name="Andrei S.-A."/>
            <person name="Salcher M."/>
            <person name="Kratochvilova H."/>
            <person name="Simek K."/>
            <person name="Ghai R."/>
        </authorList>
    </citation>
    <scope>NUCLEOTIDE SEQUENCE [LARGE SCALE GENOMIC DNA]</scope>
    <source>
        <strain evidence="19 20">II-B4</strain>
    </source>
</reference>
<evidence type="ECO:0000313" key="19">
    <source>
        <dbReference type="EMBL" id="PUE54012.1"/>
    </source>
</evidence>
<feature type="region of interest" description="Disordered" evidence="17">
    <location>
        <begin position="1049"/>
        <end position="1080"/>
    </location>
</feature>
<organism evidence="19 20">
    <name type="scientific">Limnohabitans parvus II-B4</name>
    <dbReference type="NCBI Taxonomy" id="1293052"/>
    <lineage>
        <taxon>Bacteria</taxon>
        <taxon>Pseudomonadati</taxon>
        <taxon>Pseudomonadota</taxon>
        <taxon>Betaproteobacteria</taxon>
        <taxon>Burkholderiales</taxon>
        <taxon>Comamonadaceae</taxon>
        <taxon>Limnohabitans</taxon>
    </lineage>
</organism>
<keyword evidence="8" id="KW-0863">Zinc-finger</keyword>
<dbReference type="InterPro" id="IPR004602">
    <property type="entry name" value="UvrA"/>
</dbReference>
<keyword evidence="4" id="KW-0677">Repeat</keyword>
<dbReference type="InterPro" id="IPR027417">
    <property type="entry name" value="P-loop_NTPase"/>
</dbReference>
<dbReference type="PANTHER" id="PTHR43152:SF3">
    <property type="entry name" value="UVRABC SYSTEM PROTEIN A"/>
    <property type="match status" value="1"/>
</dbReference>
<evidence type="ECO:0000256" key="7">
    <source>
        <dbReference type="ARBA" id="ARBA00022769"/>
    </source>
</evidence>
<dbReference type="Proteomes" id="UP000250790">
    <property type="component" value="Unassembled WGS sequence"/>
</dbReference>
<dbReference type="GO" id="GO:0008270">
    <property type="term" value="F:zinc ion binding"/>
    <property type="evidence" value="ECO:0007669"/>
    <property type="project" value="UniProtKB-KW"/>
</dbReference>
<comment type="similarity">
    <text evidence="14">Belongs to the ABC transporter superfamily. UvrA family.</text>
</comment>
<evidence type="ECO:0000256" key="15">
    <source>
        <dbReference type="ARBA" id="ARBA00039316"/>
    </source>
</evidence>
<evidence type="ECO:0000256" key="4">
    <source>
        <dbReference type="ARBA" id="ARBA00022737"/>
    </source>
</evidence>
<comment type="caution">
    <text evidence="19">The sequence shown here is derived from an EMBL/GenBank/DDBJ whole genome shotgun (WGS) entry which is preliminary data.</text>
</comment>
<name>A0A315ED07_9BURK</name>
<dbReference type="Gene3D" id="1.10.8.280">
    <property type="entry name" value="ABC transporter ATPase domain-like"/>
    <property type="match status" value="1"/>
</dbReference>
<evidence type="ECO:0000256" key="16">
    <source>
        <dbReference type="ARBA" id="ARBA00042156"/>
    </source>
</evidence>
<evidence type="ECO:0000259" key="18">
    <source>
        <dbReference type="SMART" id="SM00382"/>
    </source>
</evidence>
<keyword evidence="12" id="KW-0238">DNA-binding</keyword>
<keyword evidence="9" id="KW-0862">Zinc</keyword>
<evidence type="ECO:0000256" key="2">
    <source>
        <dbReference type="ARBA" id="ARBA00022490"/>
    </source>
</evidence>
<keyword evidence="5" id="KW-0547">Nucleotide-binding</keyword>
<keyword evidence="20" id="KW-1185">Reference proteome</keyword>
<dbReference type="PANTHER" id="PTHR43152">
    <property type="entry name" value="UVRABC SYSTEM PROTEIN A"/>
    <property type="match status" value="1"/>
</dbReference>
<dbReference type="EMBL" id="NESN01000002">
    <property type="protein sequence ID" value="PUE54012.1"/>
    <property type="molecule type" value="Genomic_DNA"/>
</dbReference>
<dbReference type="InterPro" id="IPR041552">
    <property type="entry name" value="UvrA_DNA-bd"/>
</dbReference>
<sequence>MSQGLIRIRGARQHNLKNIDLDIRTGELTVVTGPSGSGKSSLVFDTLYAEGQRRYVETFSAYARQFLDRMDKPAVDKVEGVPPAIAIDQTNPVRSSRSTVGTMTELNDHLKLLFARLGQLFDKDTAQSVRHDTPETIYAELAARAAQEQDPRLYLTFPVELPAGTSAEQVEQWLSASGFTKVQAEREVATPTGPRKVLDVIADRFRIGQAEKARVVEAIEVALKRGGRLNVYVEKPANSEASDSAFEIWRFSTGLHCPDSDQRYTDPIPSMFSFNSAVGACETCRGFGRVIGVDYGLVIPNPKLTLRSGAIKTLQTPAWQENQDDLMRHAEAAGIPRDTAWDKLTKAQQDWVINGSPEWKGRWNHQWYGVKRFFEYLESKAYKMHIRVLLSKYRSYTECPTCQGARLKTESLLWRIGSHSDADGVLPVEKRFMPAGVKWTRAQLEALPGLSLHDMMIMPLDRLRLFFDRLSASGFASVASGEASAGDGLGSSHGGDTPKSSPSPSPAEAVGASAEQKALQLLLEEITTRLKYLCDVGIGYLTLDRQSRTLSGGEVQRINLTTALGTSLVNTLFVLDEPSIGLHPRDMNRITQAMHRLRDAGNTLVVVEHDPAVMMAADRMIDMGPGPGERGGEIVFDGSTADLRNADTLTGAYLGGRKQVGLGFKRMVTDSTPRLILEGAREHNLQNISVDFPLQRLVTITGVSGSGKSSLIQDVLAPALMRHFGKATETPGAHDRLLGADHLSDVVFVDQSPIGKTARSNPVSYVGAWDAIREIFATAPLSRQRGYTASKFSFNGGDGRCPTCGGSGFEHVEMQFLSDVYLRCPDCDGKRYRPEILEITVERQAMGQAQPRHLNVADVLDLTVSEAAALFAQDRDVIRALQPIVDVGLEYVKLGQPVPTLSGGEAQRLKLAGFLAEAAKSASKSRQSLARKGTLFLFDEPTTGLHFDDIAKLMRALRKLLEAGHSLIVIEHNLDVIRASDWLIDLGPEGGYAGGLIVAEGTPEDVRQHATSHTGLALREYAESMGEVHWAKEGVPVLSFLRTRESMDSRVKPEDDNLKKPEDGTVKNRKDDKKKKPIQNNHIQIVNAKEHNLKSLSVDIPRGKFNVVTGVSGSGKSTLAFDILFNEGQRRYLESLNAYARSIVQPAGRPEVDAVYGIPPTVAIEQRLSRGGRKSTVGTTTEVWHFLRLLYVKLGIQHCVHDNTPVQPQTPDSIIAQLMTQFRGQHIGLLAPLVVNRKGVYTELADWARPRGFTHLRVDGDFLPTQGFPRIDRFKEHNIELPVASLDVLPTNETALRQALSKALEHGKGVVHVLSDLDGLREAMFSGESTARIGQHRVFSTLRACPACATSYAELDPRLFSYNSKHGWCPDCVGTGVKLSKDERKVFDDSVQDDKDKGREKTFAEPEIEDLANVACPSCEGTRLNATARAVRLGAAPGQGWRITDIASLSVTDVRHWVDKLQLTGRDADIARDLVPEIKSRLEFLEEVGLGYLTLDRGAPTLSGGEAQRIRLAAQLGSNLQGVCYVLDEPTIGLHARDNQILLNALHKLGDKGNTLVVVEHDEDTIRRADHIIDIGPSAGKRGGRLVAEGSVADITASADSQTGRYLLHAMKHPMQMRRVVDASLWGDGAGSSYVGGTPKSSPTPPPHKEAAGGVDLQWLTLTGANLHNLRQVDVQVPLKRLVAVTGVSGSGKSTLARDVLLANVQALVSQRATFAGRTAQDAGQRVALTACSDVQGFETIDRVLEVDQTPIGKTPRSCPATYIGFWDTIRKLFAETLEAKARGYAAGRFSFNTGEGRCPSCEGQGMRTIEMSFLPDVKVPCETCRGARFNPETLAVTWRGKSIGDVLQMEVDEAVDFFASMPSITHPLQLLKDVGLGYLTLGQPSPTLSGGEAQRIKLVTELTKVRDEVGRRGNKAPHTLYVLDEPTVGLHMADVDKLISVLHRLVNAGHSVIVIEHDLDVIAEADWVIDLGPEGGNAGGRIVAAMTPEALVRLGTHTGVALGPVLARA</sequence>
<evidence type="ECO:0000256" key="11">
    <source>
        <dbReference type="ARBA" id="ARBA00022881"/>
    </source>
</evidence>
<feature type="domain" description="AAA+ ATPase" evidence="18">
    <location>
        <begin position="1679"/>
        <end position="2005"/>
    </location>
</feature>
<evidence type="ECO:0000256" key="1">
    <source>
        <dbReference type="ARBA" id="ARBA00004496"/>
    </source>
</evidence>
<dbReference type="Pfam" id="PF17755">
    <property type="entry name" value="UvrA_DNA-bind"/>
    <property type="match status" value="1"/>
</dbReference>
<dbReference type="GO" id="GO:0016887">
    <property type="term" value="F:ATP hydrolysis activity"/>
    <property type="evidence" value="ECO:0007669"/>
    <property type="project" value="InterPro"/>
</dbReference>
<keyword evidence="13" id="KW-0234">DNA repair</keyword>
<comment type="subcellular location">
    <subcellularLocation>
        <location evidence="1">Cytoplasm</location>
    </subcellularLocation>
</comment>
<keyword evidence="7" id="KW-0228">DNA excision</keyword>
<evidence type="ECO:0000256" key="14">
    <source>
        <dbReference type="ARBA" id="ARBA00038000"/>
    </source>
</evidence>
<dbReference type="GO" id="GO:0004518">
    <property type="term" value="F:nuclease activity"/>
    <property type="evidence" value="ECO:0007669"/>
    <property type="project" value="UniProtKB-KW"/>
</dbReference>
<evidence type="ECO:0000256" key="12">
    <source>
        <dbReference type="ARBA" id="ARBA00023125"/>
    </source>
</evidence>
<dbReference type="InterPro" id="IPR041102">
    <property type="entry name" value="UvrA_inter"/>
</dbReference>
<evidence type="ECO:0000256" key="17">
    <source>
        <dbReference type="SAM" id="MobiDB-lite"/>
    </source>
</evidence>
<evidence type="ECO:0000256" key="3">
    <source>
        <dbReference type="ARBA" id="ARBA00022723"/>
    </source>
</evidence>
<protein>
    <recommendedName>
        <fullName evidence="15">UvrABC system protein A</fullName>
    </recommendedName>
    <alternativeName>
        <fullName evidence="16">Excinuclease ABC subunit A</fullName>
    </alternativeName>
</protein>
<dbReference type="GO" id="GO:0005737">
    <property type="term" value="C:cytoplasm"/>
    <property type="evidence" value="ECO:0007669"/>
    <property type="project" value="UniProtKB-SubCell"/>
</dbReference>
<evidence type="ECO:0000256" key="10">
    <source>
        <dbReference type="ARBA" id="ARBA00022840"/>
    </source>
</evidence>
<feature type="compositionally biased region" description="Low complexity" evidence="17">
    <location>
        <begin position="498"/>
        <end position="511"/>
    </location>
</feature>
<dbReference type="GO" id="GO:0006289">
    <property type="term" value="P:nucleotide-excision repair"/>
    <property type="evidence" value="ECO:0007669"/>
    <property type="project" value="InterPro"/>
</dbReference>
<keyword evidence="11" id="KW-0267">Excision nuclease</keyword>
<evidence type="ECO:0000256" key="13">
    <source>
        <dbReference type="ARBA" id="ARBA00023204"/>
    </source>
</evidence>
<dbReference type="RefSeq" id="WP_108312014.1">
    <property type="nucleotide sequence ID" value="NZ_NESN01000002.1"/>
</dbReference>
<dbReference type="Gene3D" id="3.30.190.20">
    <property type="match status" value="2"/>
</dbReference>
<keyword evidence="3" id="KW-0479">Metal-binding</keyword>
<accession>A0A315ED07</accession>
<feature type="compositionally biased region" description="Basic and acidic residues" evidence="17">
    <location>
        <begin position="1049"/>
        <end position="1071"/>
    </location>
</feature>
<gene>
    <name evidence="19" type="ORF">B9Z37_05380</name>
</gene>
<keyword evidence="10" id="KW-0067">ATP-binding</keyword>
<dbReference type="GO" id="GO:0003677">
    <property type="term" value="F:DNA binding"/>
    <property type="evidence" value="ECO:0007669"/>
    <property type="project" value="UniProtKB-KW"/>
</dbReference>
<evidence type="ECO:0000256" key="5">
    <source>
        <dbReference type="ARBA" id="ARBA00022741"/>
    </source>
</evidence>
<dbReference type="GO" id="GO:0005524">
    <property type="term" value="F:ATP binding"/>
    <property type="evidence" value="ECO:0007669"/>
    <property type="project" value="UniProtKB-KW"/>
</dbReference>
<proteinExistence type="inferred from homology"/>
<dbReference type="SMART" id="SM00382">
    <property type="entry name" value="AAA"/>
    <property type="match status" value="3"/>
</dbReference>
<evidence type="ECO:0000256" key="6">
    <source>
        <dbReference type="ARBA" id="ARBA00022763"/>
    </source>
</evidence>
<feature type="domain" description="AAA+ ATPase" evidence="18">
    <location>
        <begin position="694"/>
        <end position="988"/>
    </location>
</feature>
<evidence type="ECO:0000256" key="8">
    <source>
        <dbReference type="ARBA" id="ARBA00022771"/>
    </source>
</evidence>
<dbReference type="Pfam" id="PF17760">
    <property type="entry name" value="UvrA_inter"/>
    <property type="match status" value="1"/>
</dbReference>
<evidence type="ECO:0000256" key="9">
    <source>
        <dbReference type="ARBA" id="ARBA00022833"/>
    </source>
</evidence>
<dbReference type="InterPro" id="IPR017871">
    <property type="entry name" value="ABC_transporter-like_CS"/>
</dbReference>
<dbReference type="SUPFAM" id="SSF52540">
    <property type="entry name" value="P-loop containing nucleoside triphosphate hydrolases"/>
    <property type="match status" value="4"/>
</dbReference>
<dbReference type="PROSITE" id="PS00211">
    <property type="entry name" value="ABC_TRANSPORTER_1"/>
    <property type="match status" value="3"/>
</dbReference>
<dbReference type="GO" id="GO:0009380">
    <property type="term" value="C:excinuclease repair complex"/>
    <property type="evidence" value="ECO:0007669"/>
    <property type="project" value="InterPro"/>
</dbReference>
<dbReference type="InterPro" id="IPR003593">
    <property type="entry name" value="AAA+_ATPase"/>
</dbReference>
<dbReference type="NCBIfam" id="TIGR00630">
    <property type="entry name" value="uvra"/>
    <property type="match status" value="1"/>
</dbReference>
<feature type="region of interest" description="Disordered" evidence="17">
    <location>
        <begin position="486"/>
        <end position="511"/>
    </location>
</feature>
<keyword evidence="6" id="KW-0227">DNA damage</keyword>
<dbReference type="Gene3D" id="3.40.50.300">
    <property type="entry name" value="P-loop containing nucleotide triphosphate hydrolases"/>
    <property type="match status" value="6"/>
</dbReference>
<keyword evidence="2" id="KW-0963">Cytoplasm</keyword>
<dbReference type="OrthoDB" id="9809851at2"/>
<dbReference type="Gene3D" id="1.20.1580.10">
    <property type="entry name" value="ABC transporter ATPase like domain"/>
    <property type="match status" value="7"/>
</dbReference>
<evidence type="ECO:0000313" key="20">
    <source>
        <dbReference type="Proteomes" id="UP000250790"/>
    </source>
</evidence>